<keyword evidence="1" id="KW-1133">Transmembrane helix</keyword>
<keyword evidence="1" id="KW-0812">Transmembrane</keyword>
<reference evidence="2 3" key="1">
    <citation type="journal article" date="2016" name="Nat. Commun.">
        <title>Thousands of microbial genomes shed light on interconnected biogeochemical processes in an aquifer system.</title>
        <authorList>
            <person name="Anantharaman K."/>
            <person name="Brown C.T."/>
            <person name="Hug L.A."/>
            <person name="Sharon I."/>
            <person name="Castelle C.J."/>
            <person name="Probst A.J."/>
            <person name="Thomas B.C."/>
            <person name="Singh A."/>
            <person name="Wilkins M.J."/>
            <person name="Karaoz U."/>
            <person name="Brodie E.L."/>
            <person name="Williams K.H."/>
            <person name="Hubbard S.S."/>
            <person name="Banfield J.F."/>
        </authorList>
    </citation>
    <scope>NUCLEOTIDE SEQUENCE [LARGE SCALE GENOMIC DNA]</scope>
</reference>
<keyword evidence="1" id="KW-0472">Membrane</keyword>
<dbReference type="EMBL" id="MEWA01000038">
    <property type="protein sequence ID" value="OGC68602.1"/>
    <property type="molecule type" value="Genomic_DNA"/>
</dbReference>
<evidence type="ECO:0000313" key="3">
    <source>
        <dbReference type="Proteomes" id="UP000179113"/>
    </source>
</evidence>
<organism evidence="2 3">
    <name type="scientific">candidate division WWE3 bacterium RIFOXYC1_FULL_39_7</name>
    <dbReference type="NCBI Taxonomy" id="1802643"/>
    <lineage>
        <taxon>Bacteria</taxon>
        <taxon>Katanobacteria</taxon>
    </lineage>
</organism>
<sequence>MYCKECGGKLLKGDSYCTKCGKKITPVGIVESQKKGWGLWKVVAVLLVSVILTSVFWAVAIEKSDRSSYSARIISHLLETIGRQGAAWGKNDQMIDLIGTGLSDECLGTSGCTDEAISQITVLSAEIEKEREEIGNLWSETGISDDFVQYFSSLDITEKTKIQDVMRIYFPDETKDINTTGNQLL</sequence>
<evidence type="ECO:0000313" key="2">
    <source>
        <dbReference type="EMBL" id="OGC68602.1"/>
    </source>
</evidence>
<protein>
    <recommendedName>
        <fullName evidence="4">Zinc-ribbon domain-containing protein</fullName>
    </recommendedName>
</protein>
<dbReference type="Proteomes" id="UP000179113">
    <property type="component" value="Unassembled WGS sequence"/>
</dbReference>
<evidence type="ECO:0000256" key="1">
    <source>
        <dbReference type="SAM" id="Phobius"/>
    </source>
</evidence>
<name>A0A1F4WGR0_UNCKA</name>
<proteinExistence type="predicted"/>
<evidence type="ECO:0008006" key="4">
    <source>
        <dbReference type="Google" id="ProtNLM"/>
    </source>
</evidence>
<accession>A0A1F4WGR0</accession>
<feature type="transmembrane region" description="Helical" evidence="1">
    <location>
        <begin position="39"/>
        <end position="60"/>
    </location>
</feature>
<comment type="caution">
    <text evidence="2">The sequence shown here is derived from an EMBL/GenBank/DDBJ whole genome shotgun (WGS) entry which is preliminary data.</text>
</comment>
<dbReference type="AlphaFoldDB" id="A0A1F4WGR0"/>
<gene>
    <name evidence="2" type="ORF">A2415_01160</name>
</gene>